<dbReference type="Proteomes" id="UP001141981">
    <property type="component" value="Unassembled WGS sequence"/>
</dbReference>
<sequence>MNTLINEQAFEGIFKEEVQKFLQKNKPLPRTAKLTKETRENLFHGKGVEWIRTFIFDEYPETNELQGGWVLNPRKTPNGKTTTILVKPAIEWLNKHEYEIDWNAKLPS</sequence>
<dbReference type="AlphaFoldDB" id="A0A9X3W4U1"/>
<gene>
    <name evidence="1" type="ORF">ODU72_04985</name>
</gene>
<reference evidence="1" key="1">
    <citation type="journal article" date="2022" name="Microorganisms">
        <title>Antibiotic Susceptibility, Resistance Gene Determinants and Corresponding Genomic Regions in Lactobacillus amylovorus Isolates Derived from Wild Boars and Domestic Pigs.</title>
        <authorList>
            <person name="Moravkova M."/>
            <person name="Kostovova I."/>
            <person name="Kavanova K."/>
            <person name="Pechar R."/>
            <person name="Stanek S."/>
            <person name="Brychta A."/>
            <person name="Zeman M."/>
            <person name="Kubasova T."/>
        </authorList>
    </citation>
    <scope>NUCLEOTIDE SEQUENCE</scope>
    <source>
        <strain evidence="1">M490A</strain>
    </source>
</reference>
<organism evidence="1 2">
    <name type="scientific">Lactobacillus amylovorus</name>
    <dbReference type="NCBI Taxonomy" id="1604"/>
    <lineage>
        <taxon>Bacteria</taxon>
        <taxon>Bacillati</taxon>
        <taxon>Bacillota</taxon>
        <taxon>Bacilli</taxon>
        <taxon>Lactobacillales</taxon>
        <taxon>Lactobacillaceae</taxon>
        <taxon>Lactobacillus</taxon>
    </lineage>
</organism>
<protein>
    <recommendedName>
        <fullName evidence="3">DUF771 domain-containing protein</fullName>
    </recommendedName>
</protein>
<proteinExistence type="predicted"/>
<dbReference type="RefSeq" id="WP_271880791.1">
    <property type="nucleotide sequence ID" value="NZ_JAOTGY010000007.1"/>
</dbReference>
<name>A0A9X3W4U1_LACAM</name>
<reference evidence="1" key="2">
    <citation type="submission" date="2022-10" db="EMBL/GenBank/DDBJ databases">
        <authorList>
            <person name="Kostovova I."/>
            <person name="Moravkova M."/>
            <person name="Pechar R."/>
        </authorList>
    </citation>
    <scope>NUCLEOTIDE SEQUENCE</scope>
    <source>
        <strain evidence="1">M490A</strain>
    </source>
</reference>
<evidence type="ECO:0008006" key="3">
    <source>
        <dbReference type="Google" id="ProtNLM"/>
    </source>
</evidence>
<evidence type="ECO:0000313" key="2">
    <source>
        <dbReference type="Proteomes" id="UP001141981"/>
    </source>
</evidence>
<accession>A0A9X3W4U1</accession>
<dbReference type="EMBL" id="JAOTGY010000007">
    <property type="protein sequence ID" value="MDB6258034.1"/>
    <property type="molecule type" value="Genomic_DNA"/>
</dbReference>
<comment type="caution">
    <text evidence="1">The sequence shown here is derived from an EMBL/GenBank/DDBJ whole genome shotgun (WGS) entry which is preliminary data.</text>
</comment>
<evidence type="ECO:0000313" key="1">
    <source>
        <dbReference type="EMBL" id="MDB6258034.1"/>
    </source>
</evidence>